<sequence length="248" mass="27612">MTDPNHPRYFSLVVREKLTNGVRLGITSISGLIAHGRGEAFDYLLGERTHPFAKSAVNAAAAFLLLSEKPVLSLNGNAAALSSAYFIKIAKILDCPLEVNLYHHSKKRVETIENFLGEKAGRHLLKSSKYEKMVIPGIASRRKITIREGIGKADCVLVPLEDGDRCRAMTAMGKTVIAIDLNPLSRTARSARVTIIDNIVRCMPQLALKIAEMKKFPRSRLEKISKNYDNRLVIKQALKAMCYHKNNE</sequence>
<dbReference type="AlphaFoldDB" id="A0A0G1DFH5"/>
<dbReference type="NCBIfam" id="NF010324">
    <property type="entry name" value="PRK13761.1"/>
    <property type="match status" value="1"/>
</dbReference>
<organism evidence="5 6">
    <name type="scientific">Candidatus Gottesmanbacteria bacterium GW2011_GWA2_43_14</name>
    <dbReference type="NCBI Taxonomy" id="1618443"/>
    <lineage>
        <taxon>Bacteria</taxon>
        <taxon>Candidatus Gottesmaniibacteriota</taxon>
    </lineage>
</organism>
<dbReference type="GO" id="GO:0005524">
    <property type="term" value="F:ATP binding"/>
    <property type="evidence" value="ECO:0007669"/>
    <property type="project" value="UniProtKB-KW"/>
</dbReference>
<proteinExistence type="predicted"/>
<protein>
    <recommendedName>
        <fullName evidence="7">4-phosphopantoate--beta-alanine ligase</fullName>
    </recommendedName>
</protein>
<evidence type="ECO:0000256" key="3">
    <source>
        <dbReference type="ARBA" id="ARBA00022840"/>
    </source>
</evidence>
<evidence type="ECO:0000256" key="4">
    <source>
        <dbReference type="ARBA" id="ARBA00022993"/>
    </source>
</evidence>
<gene>
    <name evidence="5" type="ORF">UV73_C0011G0024</name>
</gene>
<keyword evidence="1" id="KW-0436">Ligase</keyword>
<comment type="caution">
    <text evidence="5">The sequence shown here is derived from an EMBL/GenBank/DDBJ whole genome shotgun (WGS) entry which is preliminary data.</text>
</comment>
<dbReference type="EMBL" id="LCFP01000011">
    <property type="protein sequence ID" value="KKS96352.1"/>
    <property type="molecule type" value="Genomic_DNA"/>
</dbReference>
<dbReference type="InterPro" id="IPR002855">
    <property type="entry name" value="PPS/PS"/>
</dbReference>
<evidence type="ECO:0000256" key="1">
    <source>
        <dbReference type="ARBA" id="ARBA00022598"/>
    </source>
</evidence>
<dbReference type="PATRIC" id="fig|1618443.3.peg.1299"/>
<dbReference type="PANTHER" id="PTHR40695:SF1">
    <property type="entry name" value="4-PHOSPHOPANTOATE--BETA-ALANINE LIGASE"/>
    <property type="match status" value="1"/>
</dbReference>
<dbReference type="Gene3D" id="3.40.50.12640">
    <property type="entry name" value="Phosphopantoate/pantothenate synthetase"/>
    <property type="match status" value="1"/>
</dbReference>
<dbReference type="PIRSF" id="PIRSF004853">
    <property type="entry name" value="UCP004853"/>
    <property type="match status" value="1"/>
</dbReference>
<keyword evidence="4" id="KW-0173">Coenzyme A biosynthesis</keyword>
<dbReference type="GO" id="GO:0015937">
    <property type="term" value="P:coenzyme A biosynthetic process"/>
    <property type="evidence" value="ECO:0007669"/>
    <property type="project" value="UniProtKB-KW"/>
</dbReference>
<keyword evidence="2" id="KW-0547">Nucleotide-binding</keyword>
<keyword evidence="3" id="KW-0067">ATP-binding</keyword>
<accession>A0A0G1DFH5</accession>
<evidence type="ECO:0000313" key="5">
    <source>
        <dbReference type="EMBL" id="KKS96352.1"/>
    </source>
</evidence>
<evidence type="ECO:0008006" key="7">
    <source>
        <dbReference type="Google" id="ProtNLM"/>
    </source>
</evidence>
<dbReference type="STRING" id="1618443.UV73_C0011G0024"/>
<evidence type="ECO:0000313" key="6">
    <source>
        <dbReference type="Proteomes" id="UP000034894"/>
    </source>
</evidence>
<evidence type="ECO:0000256" key="2">
    <source>
        <dbReference type="ARBA" id="ARBA00022741"/>
    </source>
</evidence>
<dbReference type="Pfam" id="PF02006">
    <property type="entry name" value="PPS_PS"/>
    <property type="match status" value="1"/>
</dbReference>
<dbReference type="Proteomes" id="UP000034894">
    <property type="component" value="Unassembled WGS sequence"/>
</dbReference>
<dbReference type="GO" id="GO:0016874">
    <property type="term" value="F:ligase activity"/>
    <property type="evidence" value="ECO:0007669"/>
    <property type="project" value="UniProtKB-KW"/>
</dbReference>
<dbReference type="PANTHER" id="PTHR40695">
    <property type="entry name" value="4-PHOSPHOPANTOATE--BETA-ALANINE LIGASE"/>
    <property type="match status" value="1"/>
</dbReference>
<reference evidence="5 6" key="1">
    <citation type="journal article" date="2015" name="Nature">
        <title>rRNA introns, odd ribosomes, and small enigmatic genomes across a large radiation of phyla.</title>
        <authorList>
            <person name="Brown C.T."/>
            <person name="Hug L.A."/>
            <person name="Thomas B.C."/>
            <person name="Sharon I."/>
            <person name="Castelle C.J."/>
            <person name="Singh A."/>
            <person name="Wilkins M.J."/>
            <person name="Williams K.H."/>
            <person name="Banfield J.F."/>
        </authorList>
    </citation>
    <scope>NUCLEOTIDE SEQUENCE [LARGE SCALE GENOMIC DNA]</scope>
</reference>
<dbReference type="InterPro" id="IPR038138">
    <property type="entry name" value="PPS/PS_sf"/>
</dbReference>
<name>A0A0G1DFH5_9BACT</name>